<dbReference type="RefSeq" id="WP_190838643.1">
    <property type="nucleotide sequence ID" value="NZ_CAWPPI010000132.1"/>
</dbReference>
<proteinExistence type="predicted"/>
<sequence>MNIVGDRILTIAFLFELLTGFFWEPRRREGREGRGNRELFVNHLGLLYIGLICYPSLNSRIVTNYRVVVCDVKAIAHSP</sequence>
<dbReference type="AlphaFoldDB" id="A0A8J6XVM8"/>
<gene>
    <name evidence="2" type="ORF">ICL16_43165</name>
</gene>
<name>A0A8J6XVM8_9CYAN</name>
<comment type="caution">
    <text evidence="2">The sequence shown here is derived from an EMBL/GenBank/DDBJ whole genome shotgun (WGS) entry which is preliminary data.</text>
</comment>
<organism evidence="2 3">
    <name type="scientific">Iningainema tapete BLCC-T55</name>
    <dbReference type="NCBI Taxonomy" id="2748662"/>
    <lineage>
        <taxon>Bacteria</taxon>
        <taxon>Bacillati</taxon>
        <taxon>Cyanobacteriota</taxon>
        <taxon>Cyanophyceae</taxon>
        <taxon>Nostocales</taxon>
        <taxon>Scytonemataceae</taxon>
        <taxon>Iningainema tapete</taxon>
    </lineage>
</organism>
<evidence type="ECO:0000313" key="2">
    <source>
        <dbReference type="EMBL" id="MBD2778671.1"/>
    </source>
</evidence>
<reference evidence="2" key="1">
    <citation type="submission" date="2020-09" db="EMBL/GenBank/DDBJ databases">
        <title>Iningainema tapete sp. nov. (Scytonemataceae, Cyanobacteria) from greenhouses in central Florida (USA) produces two types of nodularin with biosynthetic potential for microcystin-LR and anabaenopeptins.</title>
        <authorList>
            <person name="Berthold D.E."/>
            <person name="Lefler F.W."/>
            <person name="Huang I.-S."/>
            <person name="Abdulla H."/>
            <person name="Zimba P.V."/>
            <person name="Laughinghouse H.D. IV."/>
        </authorList>
    </citation>
    <scope>NUCLEOTIDE SEQUENCE</scope>
    <source>
        <strain evidence="2">BLCCT55</strain>
    </source>
</reference>
<accession>A0A8J6XVM8</accession>
<protein>
    <submittedName>
        <fullName evidence="2">Uncharacterized protein</fullName>
    </submittedName>
</protein>
<keyword evidence="1" id="KW-0812">Transmembrane</keyword>
<keyword evidence="1" id="KW-0472">Membrane</keyword>
<evidence type="ECO:0000256" key="1">
    <source>
        <dbReference type="SAM" id="Phobius"/>
    </source>
</evidence>
<evidence type="ECO:0000313" key="3">
    <source>
        <dbReference type="Proteomes" id="UP000629098"/>
    </source>
</evidence>
<dbReference type="EMBL" id="JACXAE010000132">
    <property type="protein sequence ID" value="MBD2778671.1"/>
    <property type="molecule type" value="Genomic_DNA"/>
</dbReference>
<feature type="transmembrane region" description="Helical" evidence="1">
    <location>
        <begin position="6"/>
        <end position="23"/>
    </location>
</feature>
<feature type="transmembrane region" description="Helical" evidence="1">
    <location>
        <begin position="39"/>
        <end position="57"/>
    </location>
</feature>
<keyword evidence="1" id="KW-1133">Transmembrane helix</keyword>
<dbReference type="Proteomes" id="UP000629098">
    <property type="component" value="Unassembled WGS sequence"/>
</dbReference>
<keyword evidence="3" id="KW-1185">Reference proteome</keyword>